<dbReference type="UniPathway" id="UPA00049">
    <property type="reaction ID" value="UER00062"/>
</dbReference>
<dbReference type="InterPro" id="IPR033939">
    <property type="entry name" value="BCAT_family"/>
</dbReference>
<keyword evidence="19" id="KW-0472">Membrane</keyword>
<comment type="catalytic activity">
    <reaction evidence="11 17">
        <text>L-valine + 2-oxoglutarate = 3-methyl-2-oxobutanoate + L-glutamate</text>
        <dbReference type="Rhea" id="RHEA:24813"/>
        <dbReference type="ChEBI" id="CHEBI:11851"/>
        <dbReference type="ChEBI" id="CHEBI:16810"/>
        <dbReference type="ChEBI" id="CHEBI:29985"/>
        <dbReference type="ChEBI" id="CHEBI:57762"/>
        <dbReference type="EC" id="2.6.1.42"/>
    </reaction>
</comment>
<keyword evidence="19" id="KW-0812">Transmembrane</keyword>
<dbReference type="RefSeq" id="WP_088972092.1">
    <property type="nucleotide sequence ID" value="NZ_JBHLYF010000004.1"/>
</dbReference>
<dbReference type="Pfam" id="PF01063">
    <property type="entry name" value="Aminotran_4"/>
    <property type="match status" value="1"/>
</dbReference>
<sequence>MTNTDTAVALGAARVQPPSPRSQAPPHASSPAGQRPTAAEAASGHGDRFTGHMFSIEYEPGAGWRRPELLPLGSVPLHPGTVGLHYGQAIFEGLKAFRQPDGSIAVFRPRDNARRFQRSAARLAMPPLPEAMFLDAIERLVAADASALPADPAQSLYLRPLMFATDTNLMLKPSERYRFLLMAFVAGGFFGAGVDAISVRVNHNHARAMPGGTGDVKIAGNYAPTFPAQIEAERAGCQQVLWLDSTENRWIEEMSGMNLFLVAGRGHRTEIVTSPLTGTLLPGVTRDTVLRLAARLGYGVREERIALSQWRDGSGPGGRFTEAFACGTAAVITSVRDVRDAGGDWIIGDGQPGPVTTTLRKALTNVQRGRVPDTEGWLHPVPRTDLSVPARTCSP</sequence>
<dbReference type="GO" id="GO:0052654">
    <property type="term" value="F:L-leucine-2-oxoglutarate transaminase activity"/>
    <property type="evidence" value="ECO:0007669"/>
    <property type="project" value="RHEA"/>
</dbReference>
<feature type="transmembrane region" description="Helical" evidence="19">
    <location>
        <begin position="179"/>
        <end position="199"/>
    </location>
</feature>
<protein>
    <recommendedName>
        <fullName evidence="17">Branched-chain-amino-acid aminotransferase</fullName>
        <ecNumber evidence="17">2.6.1.42</ecNumber>
    </recommendedName>
</protein>
<keyword evidence="19" id="KW-1133">Transmembrane helix</keyword>
<keyword evidence="10 17" id="KW-0100">Branched-chain amino acid biosynthesis</keyword>
<dbReference type="InterPro" id="IPR043131">
    <property type="entry name" value="BCAT-like_N"/>
</dbReference>
<evidence type="ECO:0000256" key="13">
    <source>
        <dbReference type="ARBA" id="ARBA00049229"/>
    </source>
</evidence>
<dbReference type="UniPathway" id="UPA00047">
    <property type="reaction ID" value="UER00058"/>
</dbReference>
<dbReference type="InterPro" id="IPR005786">
    <property type="entry name" value="B_amino_transII"/>
</dbReference>
<evidence type="ECO:0000256" key="19">
    <source>
        <dbReference type="SAM" id="Phobius"/>
    </source>
</evidence>
<name>A0A1C5J8A5_9ACTN</name>
<evidence type="ECO:0000256" key="18">
    <source>
        <dbReference type="SAM" id="MobiDB-lite"/>
    </source>
</evidence>
<evidence type="ECO:0000256" key="2">
    <source>
        <dbReference type="ARBA" id="ARBA00004824"/>
    </source>
</evidence>
<evidence type="ECO:0000256" key="9">
    <source>
        <dbReference type="ARBA" id="ARBA00022898"/>
    </source>
</evidence>
<dbReference type="InterPro" id="IPR036038">
    <property type="entry name" value="Aminotransferase-like"/>
</dbReference>
<dbReference type="NCBIfam" id="NF009897">
    <property type="entry name" value="PRK13357.1"/>
    <property type="match status" value="1"/>
</dbReference>
<keyword evidence="9 16" id="KW-0663">Pyridoxal phosphate</keyword>
<dbReference type="EMBL" id="LT607751">
    <property type="protein sequence ID" value="SCG66743.1"/>
    <property type="molecule type" value="Genomic_DNA"/>
</dbReference>
<evidence type="ECO:0000256" key="1">
    <source>
        <dbReference type="ARBA" id="ARBA00001933"/>
    </source>
</evidence>
<dbReference type="PANTHER" id="PTHR11825">
    <property type="entry name" value="SUBGROUP IIII AMINOTRANSFERASE"/>
    <property type="match status" value="1"/>
</dbReference>
<evidence type="ECO:0000256" key="5">
    <source>
        <dbReference type="ARBA" id="ARBA00009320"/>
    </source>
</evidence>
<feature type="region of interest" description="Disordered" evidence="18">
    <location>
        <begin position="1"/>
        <end position="46"/>
    </location>
</feature>
<comment type="pathway">
    <text evidence="2">Amino-acid biosynthesis; L-isoleucine biosynthesis; L-isoleucine from 2-oxobutanoate: step 4/4.</text>
</comment>
<evidence type="ECO:0000256" key="8">
    <source>
        <dbReference type="ARBA" id="ARBA00022679"/>
    </source>
</evidence>
<dbReference type="Gene3D" id="3.30.470.10">
    <property type="match status" value="1"/>
</dbReference>
<evidence type="ECO:0000313" key="21">
    <source>
        <dbReference type="Proteomes" id="UP000198210"/>
    </source>
</evidence>
<dbReference type="InterPro" id="IPR018300">
    <property type="entry name" value="Aminotrans_IV_CS"/>
</dbReference>
<proteinExistence type="inferred from homology"/>
<keyword evidence="6 17" id="KW-0032">Aminotransferase</keyword>
<evidence type="ECO:0000256" key="16">
    <source>
        <dbReference type="RuleBase" id="RU004516"/>
    </source>
</evidence>
<comment type="pathway">
    <text evidence="3">Amino-acid biosynthesis; L-valine biosynthesis; L-valine from pyruvate: step 4/4.</text>
</comment>
<evidence type="ECO:0000256" key="15">
    <source>
        <dbReference type="RuleBase" id="RU004106"/>
    </source>
</evidence>
<evidence type="ECO:0000256" key="11">
    <source>
        <dbReference type="ARBA" id="ARBA00048212"/>
    </source>
</evidence>
<evidence type="ECO:0000313" key="20">
    <source>
        <dbReference type="EMBL" id="SCG66743.1"/>
    </source>
</evidence>
<evidence type="ECO:0000256" key="7">
    <source>
        <dbReference type="ARBA" id="ARBA00022605"/>
    </source>
</evidence>
<evidence type="ECO:0000256" key="12">
    <source>
        <dbReference type="ARBA" id="ARBA00048798"/>
    </source>
</evidence>
<evidence type="ECO:0000256" key="3">
    <source>
        <dbReference type="ARBA" id="ARBA00004931"/>
    </source>
</evidence>
<keyword evidence="8 17" id="KW-0808">Transferase</keyword>
<dbReference type="GO" id="GO:0009097">
    <property type="term" value="P:isoleucine biosynthetic process"/>
    <property type="evidence" value="ECO:0007669"/>
    <property type="project" value="UniProtKB-UniPathway"/>
</dbReference>
<dbReference type="Gene3D" id="3.20.10.10">
    <property type="entry name" value="D-amino Acid Aminotransferase, subunit A, domain 2"/>
    <property type="match status" value="1"/>
</dbReference>
<dbReference type="Proteomes" id="UP000198210">
    <property type="component" value="Chromosome I"/>
</dbReference>
<dbReference type="PIRSF" id="PIRSF006468">
    <property type="entry name" value="BCAT1"/>
    <property type="match status" value="1"/>
</dbReference>
<dbReference type="InterPro" id="IPR001544">
    <property type="entry name" value="Aminotrans_IV"/>
</dbReference>
<evidence type="ECO:0000256" key="14">
    <source>
        <dbReference type="PIRSR" id="PIRSR006468-1"/>
    </source>
</evidence>
<comment type="catalytic activity">
    <reaction evidence="13 17">
        <text>L-leucine + 2-oxoglutarate = 4-methyl-2-oxopentanoate + L-glutamate</text>
        <dbReference type="Rhea" id="RHEA:18321"/>
        <dbReference type="ChEBI" id="CHEBI:16810"/>
        <dbReference type="ChEBI" id="CHEBI:17865"/>
        <dbReference type="ChEBI" id="CHEBI:29985"/>
        <dbReference type="ChEBI" id="CHEBI:57427"/>
        <dbReference type="EC" id="2.6.1.42"/>
    </reaction>
</comment>
<feature type="modified residue" description="N6-(pyridoxal phosphate)lysine" evidence="14">
    <location>
        <position position="217"/>
    </location>
</feature>
<comment type="pathway">
    <text evidence="4">Amino-acid biosynthesis; L-leucine biosynthesis; L-leucine from 3-methyl-2-oxobutanoate: step 4/4.</text>
</comment>
<organism evidence="20 21">
    <name type="scientific">Micromonospora siamensis</name>
    <dbReference type="NCBI Taxonomy" id="299152"/>
    <lineage>
        <taxon>Bacteria</taxon>
        <taxon>Bacillati</taxon>
        <taxon>Actinomycetota</taxon>
        <taxon>Actinomycetes</taxon>
        <taxon>Micromonosporales</taxon>
        <taxon>Micromonosporaceae</taxon>
        <taxon>Micromonospora</taxon>
    </lineage>
</organism>
<dbReference type="CDD" id="cd01557">
    <property type="entry name" value="BCAT_beta_family"/>
    <property type="match status" value="1"/>
</dbReference>
<comment type="cofactor">
    <cofactor evidence="1 16">
        <name>pyridoxal 5'-phosphate</name>
        <dbReference type="ChEBI" id="CHEBI:597326"/>
    </cofactor>
</comment>
<keyword evidence="7 17" id="KW-0028">Amino-acid biosynthesis</keyword>
<evidence type="ECO:0000256" key="17">
    <source>
        <dbReference type="RuleBase" id="RU004517"/>
    </source>
</evidence>
<dbReference type="UniPathway" id="UPA00048">
    <property type="reaction ID" value="UER00073"/>
</dbReference>
<dbReference type="EC" id="2.6.1.42" evidence="17"/>
<dbReference type="GO" id="GO:0052655">
    <property type="term" value="F:L-valine-2-oxoglutarate transaminase activity"/>
    <property type="evidence" value="ECO:0007669"/>
    <property type="project" value="RHEA"/>
</dbReference>
<gene>
    <name evidence="20" type="ORF">GA0074704_4223</name>
</gene>
<keyword evidence="21" id="KW-1185">Reference proteome</keyword>
<reference evidence="20 21" key="1">
    <citation type="submission" date="2016-06" db="EMBL/GenBank/DDBJ databases">
        <authorList>
            <person name="Kjaerup R.B."/>
            <person name="Dalgaard T.S."/>
            <person name="Juul-Madsen H.R."/>
        </authorList>
    </citation>
    <scope>NUCLEOTIDE SEQUENCE [LARGE SCALE GENOMIC DNA]</scope>
    <source>
        <strain evidence="20 21">DSM 45097</strain>
    </source>
</reference>
<dbReference type="GO" id="GO:0052656">
    <property type="term" value="F:L-isoleucine-2-oxoglutarate transaminase activity"/>
    <property type="evidence" value="ECO:0007669"/>
    <property type="project" value="RHEA"/>
</dbReference>
<dbReference type="InterPro" id="IPR043132">
    <property type="entry name" value="BCAT-like_C"/>
</dbReference>
<dbReference type="GO" id="GO:0009099">
    <property type="term" value="P:L-valine biosynthetic process"/>
    <property type="evidence" value="ECO:0007669"/>
    <property type="project" value="UniProtKB-UniPathway"/>
</dbReference>
<evidence type="ECO:0000256" key="6">
    <source>
        <dbReference type="ARBA" id="ARBA00022576"/>
    </source>
</evidence>
<evidence type="ECO:0000256" key="10">
    <source>
        <dbReference type="ARBA" id="ARBA00023304"/>
    </source>
</evidence>
<dbReference type="PANTHER" id="PTHR11825:SF44">
    <property type="entry name" value="BRANCHED-CHAIN-AMINO-ACID AMINOTRANSFERASE"/>
    <property type="match status" value="1"/>
</dbReference>
<evidence type="ECO:0000256" key="4">
    <source>
        <dbReference type="ARBA" id="ARBA00005072"/>
    </source>
</evidence>
<dbReference type="PROSITE" id="PS00770">
    <property type="entry name" value="AA_TRANSFER_CLASS_4"/>
    <property type="match status" value="1"/>
</dbReference>
<dbReference type="AlphaFoldDB" id="A0A1C5J8A5"/>
<comment type="catalytic activity">
    <reaction evidence="12 17">
        <text>L-isoleucine + 2-oxoglutarate = (S)-3-methyl-2-oxopentanoate + L-glutamate</text>
        <dbReference type="Rhea" id="RHEA:24801"/>
        <dbReference type="ChEBI" id="CHEBI:16810"/>
        <dbReference type="ChEBI" id="CHEBI:29985"/>
        <dbReference type="ChEBI" id="CHEBI:35146"/>
        <dbReference type="ChEBI" id="CHEBI:58045"/>
        <dbReference type="EC" id="2.6.1.42"/>
    </reaction>
</comment>
<dbReference type="NCBIfam" id="TIGR01123">
    <property type="entry name" value="ilvE_II"/>
    <property type="match status" value="1"/>
</dbReference>
<dbReference type="SUPFAM" id="SSF56752">
    <property type="entry name" value="D-aminoacid aminotransferase-like PLP-dependent enzymes"/>
    <property type="match status" value="1"/>
</dbReference>
<dbReference type="GO" id="GO:0009098">
    <property type="term" value="P:L-leucine biosynthetic process"/>
    <property type="evidence" value="ECO:0007669"/>
    <property type="project" value="UniProtKB-UniPathway"/>
</dbReference>
<comment type="similarity">
    <text evidence="5 15">Belongs to the class-IV pyridoxal-phosphate-dependent aminotransferase family.</text>
</comment>
<accession>A0A1C5J8A5</accession>